<evidence type="ECO:0000313" key="2">
    <source>
        <dbReference type="Proteomes" id="UP000805193"/>
    </source>
</evidence>
<comment type="caution">
    <text evidence="1">The sequence shown here is derived from an EMBL/GenBank/DDBJ whole genome shotgun (WGS) entry which is preliminary data.</text>
</comment>
<dbReference type="EMBL" id="JABSTQ010010759">
    <property type="protein sequence ID" value="KAG0418176.1"/>
    <property type="molecule type" value="Genomic_DNA"/>
</dbReference>
<organism evidence="1 2">
    <name type="scientific">Ixodes persulcatus</name>
    <name type="common">Taiga tick</name>
    <dbReference type="NCBI Taxonomy" id="34615"/>
    <lineage>
        <taxon>Eukaryota</taxon>
        <taxon>Metazoa</taxon>
        <taxon>Ecdysozoa</taxon>
        <taxon>Arthropoda</taxon>
        <taxon>Chelicerata</taxon>
        <taxon>Arachnida</taxon>
        <taxon>Acari</taxon>
        <taxon>Parasitiformes</taxon>
        <taxon>Ixodida</taxon>
        <taxon>Ixodoidea</taxon>
        <taxon>Ixodidae</taxon>
        <taxon>Ixodinae</taxon>
        <taxon>Ixodes</taxon>
    </lineage>
</organism>
<sequence length="284" mass="33106">ESEYENKALQRIQMRQERELLKTESSRFDGSNMIKSHVEEELRRKLDTVQSAYKKELAQEKNHSKDIQKQLHTLSTEHEMLQKKLSSKQHSPQTFFFKNANSESQNFDKGIGSFLTNLDREKKERLLAKLREIDLSGTIFEGNIRRPQAARRFSMDSQRSNFTVKSPDLEPKQTLYQTRMFRNCPNYLSTDVNMREDPEARRVDEVHIKPFFDYKGGNITGVALNSTEPANSAFVFMLQSITSNFKEVAHIVPVHRADAKFLHKMLRDVICELENIGYRVVCVE</sequence>
<keyword evidence="2" id="KW-1185">Reference proteome</keyword>
<proteinExistence type="predicted"/>
<name>A0AC60PE39_IXOPE</name>
<protein>
    <submittedName>
        <fullName evidence="1">Uncharacterized protein</fullName>
    </submittedName>
</protein>
<evidence type="ECO:0000313" key="1">
    <source>
        <dbReference type="EMBL" id="KAG0418176.1"/>
    </source>
</evidence>
<gene>
    <name evidence="1" type="ORF">HPB47_005071</name>
</gene>
<accession>A0AC60PE39</accession>
<dbReference type="Proteomes" id="UP000805193">
    <property type="component" value="Unassembled WGS sequence"/>
</dbReference>
<feature type="non-terminal residue" evidence="1">
    <location>
        <position position="1"/>
    </location>
</feature>
<reference evidence="1 2" key="1">
    <citation type="journal article" date="2020" name="Cell">
        <title>Large-Scale Comparative Analyses of Tick Genomes Elucidate Their Genetic Diversity and Vector Capacities.</title>
        <authorList>
            <consortium name="Tick Genome and Microbiome Consortium (TIGMIC)"/>
            <person name="Jia N."/>
            <person name="Wang J."/>
            <person name="Shi W."/>
            <person name="Du L."/>
            <person name="Sun Y."/>
            <person name="Zhan W."/>
            <person name="Jiang J.F."/>
            <person name="Wang Q."/>
            <person name="Zhang B."/>
            <person name="Ji P."/>
            <person name="Bell-Sakyi L."/>
            <person name="Cui X.M."/>
            <person name="Yuan T.T."/>
            <person name="Jiang B.G."/>
            <person name="Yang W.F."/>
            <person name="Lam T.T."/>
            <person name="Chang Q.C."/>
            <person name="Ding S.J."/>
            <person name="Wang X.J."/>
            <person name="Zhu J.G."/>
            <person name="Ruan X.D."/>
            <person name="Zhao L."/>
            <person name="Wei J.T."/>
            <person name="Ye R.Z."/>
            <person name="Que T.C."/>
            <person name="Du C.H."/>
            <person name="Zhou Y.H."/>
            <person name="Cheng J.X."/>
            <person name="Dai P.F."/>
            <person name="Guo W.B."/>
            <person name="Han X.H."/>
            <person name="Huang E.J."/>
            <person name="Li L.F."/>
            <person name="Wei W."/>
            <person name="Gao Y.C."/>
            <person name="Liu J.Z."/>
            <person name="Shao H.Z."/>
            <person name="Wang X."/>
            <person name="Wang C.C."/>
            <person name="Yang T.C."/>
            <person name="Huo Q.B."/>
            <person name="Li W."/>
            <person name="Chen H.Y."/>
            <person name="Chen S.E."/>
            <person name="Zhou L.G."/>
            <person name="Ni X.B."/>
            <person name="Tian J.H."/>
            <person name="Sheng Y."/>
            <person name="Liu T."/>
            <person name="Pan Y.S."/>
            <person name="Xia L.Y."/>
            <person name="Li J."/>
            <person name="Zhao F."/>
            <person name="Cao W.C."/>
        </authorList>
    </citation>
    <scope>NUCLEOTIDE SEQUENCE [LARGE SCALE GENOMIC DNA]</scope>
    <source>
        <strain evidence="1">Iper-2018</strain>
    </source>
</reference>